<organism evidence="2 3">
    <name type="scientific">Halohasta litchfieldiae</name>
    <dbReference type="NCBI Taxonomy" id="1073996"/>
    <lineage>
        <taxon>Archaea</taxon>
        <taxon>Methanobacteriati</taxon>
        <taxon>Methanobacteriota</taxon>
        <taxon>Stenosarchaea group</taxon>
        <taxon>Halobacteria</taxon>
        <taxon>Halobacteriales</taxon>
        <taxon>Haloferacaceae</taxon>
        <taxon>Halohasta</taxon>
    </lineage>
</organism>
<dbReference type="GO" id="GO:0016779">
    <property type="term" value="F:nucleotidyltransferase activity"/>
    <property type="evidence" value="ECO:0007669"/>
    <property type="project" value="InterPro"/>
</dbReference>
<sequence length="230" mass="25928">MQSSSNVSPENGSQLLFDIPAKNTDLFRSQAVHDILSFLSRYHTEEFSITELTDAVAYSQPSVSKAVDVLAANDLVVDRRDGNTRQVQINANRLSRPDDPFLQIPQAEFQPPVRTAVDQLLDELDTVIGIVLYGSVARGEADRRSDIDLWVLVDEDRMANQRTANRVRQDLEDQEFDTGRYAYEIDVEGLPAVPNYVDELREILSDGLVVHDTEKFDTVQSMVFHGDLDE</sequence>
<dbReference type="OrthoDB" id="9287at2157"/>
<keyword evidence="3" id="KW-1185">Reference proteome</keyword>
<gene>
    <name evidence="2" type="ORF">SAMN05444271_13331</name>
</gene>
<dbReference type="InterPro" id="IPR036390">
    <property type="entry name" value="WH_DNA-bd_sf"/>
</dbReference>
<dbReference type="Gene3D" id="1.10.10.10">
    <property type="entry name" value="Winged helix-like DNA-binding domain superfamily/Winged helix DNA-binding domain"/>
    <property type="match status" value="1"/>
</dbReference>
<dbReference type="RefSeq" id="WP_089673570.1">
    <property type="nucleotide sequence ID" value="NZ_CP024845.1"/>
</dbReference>
<dbReference type="InterPro" id="IPR052548">
    <property type="entry name" value="Type_VII_TA_antitoxin"/>
</dbReference>
<evidence type="ECO:0000313" key="3">
    <source>
        <dbReference type="Proteomes" id="UP000198888"/>
    </source>
</evidence>
<dbReference type="InterPro" id="IPR036388">
    <property type="entry name" value="WH-like_DNA-bd_sf"/>
</dbReference>
<dbReference type="CDD" id="cd05403">
    <property type="entry name" value="NT_KNTase_like"/>
    <property type="match status" value="1"/>
</dbReference>
<dbReference type="Gene3D" id="3.30.460.10">
    <property type="entry name" value="Beta Polymerase, domain 2"/>
    <property type="match status" value="1"/>
</dbReference>
<dbReference type="Proteomes" id="UP000198888">
    <property type="component" value="Unassembled WGS sequence"/>
</dbReference>
<name>A0A1H6X2N1_9EURY</name>
<dbReference type="CDD" id="cd00090">
    <property type="entry name" value="HTH_ARSR"/>
    <property type="match status" value="1"/>
</dbReference>
<dbReference type="KEGG" id="hae:halTADL_1324"/>
<evidence type="ECO:0000313" key="2">
    <source>
        <dbReference type="EMBL" id="SEJ23401.1"/>
    </source>
</evidence>
<dbReference type="EMBL" id="FNYR01000033">
    <property type="protein sequence ID" value="SEJ23401.1"/>
    <property type="molecule type" value="Genomic_DNA"/>
</dbReference>
<feature type="domain" description="Polymerase nucleotidyl transferase" evidence="1">
    <location>
        <begin position="121"/>
        <end position="185"/>
    </location>
</feature>
<dbReference type="AlphaFoldDB" id="A0A1H6X2N1"/>
<accession>A0A2H4Q1B2</accession>
<dbReference type="InterPro" id="IPR011991">
    <property type="entry name" value="ArsR-like_HTH"/>
</dbReference>
<dbReference type="Pfam" id="PF01909">
    <property type="entry name" value="NTP_transf_2"/>
    <property type="match status" value="1"/>
</dbReference>
<dbReference type="PANTHER" id="PTHR33933:SF1">
    <property type="entry name" value="PROTEIN ADENYLYLTRANSFERASE MNTA-RELATED"/>
    <property type="match status" value="1"/>
</dbReference>
<dbReference type="SUPFAM" id="SSF81301">
    <property type="entry name" value="Nucleotidyltransferase"/>
    <property type="match status" value="1"/>
</dbReference>
<dbReference type="InterPro" id="IPR002934">
    <property type="entry name" value="Polymerase_NTP_transf_dom"/>
</dbReference>
<dbReference type="GeneID" id="35002134"/>
<accession>A0A1H6X2N1</accession>
<proteinExistence type="predicted"/>
<keyword evidence="2" id="KW-0808">Transferase</keyword>
<protein>
    <submittedName>
        <fullName evidence="2">Predicted nucleotidyltransferase</fullName>
    </submittedName>
</protein>
<evidence type="ECO:0000259" key="1">
    <source>
        <dbReference type="Pfam" id="PF01909"/>
    </source>
</evidence>
<dbReference type="STRING" id="1073996.SAMN05444271_13331"/>
<dbReference type="SUPFAM" id="SSF46785">
    <property type="entry name" value="Winged helix' DNA-binding domain"/>
    <property type="match status" value="1"/>
</dbReference>
<dbReference type="PANTHER" id="PTHR33933">
    <property type="entry name" value="NUCLEOTIDYLTRANSFERASE"/>
    <property type="match status" value="1"/>
</dbReference>
<dbReference type="InterPro" id="IPR043519">
    <property type="entry name" value="NT_sf"/>
</dbReference>
<reference evidence="2 3" key="1">
    <citation type="submission" date="2016-10" db="EMBL/GenBank/DDBJ databases">
        <authorList>
            <person name="de Groot N.N."/>
        </authorList>
    </citation>
    <scope>NUCLEOTIDE SEQUENCE [LARGE SCALE GENOMIC DNA]</scope>
    <source>
        <strain evidence="2 3">DSM 22187</strain>
    </source>
</reference>